<dbReference type="EMBL" id="UZAK01044238">
    <property type="protein sequence ID" value="VDP72163.1"/>
    <property type="molecule type" value="Genomic_DNA"/>
</dbReference>
<organism evidence="7">
    <name type="scientific">Schistosoma curassoni</name>
    <dbReference type="NCBI Taxonomy" id="6186"/>
    <lineage>
        <taxon>Eukaryota</taxon>
        <taxon>Metazoa</taxon>
        <taxon>Spiralia</taxon>
        <taxon>Lophotrochozoa</taxon>
        <taxon>Platyhelminthes</taxon>
        <taxon>Trematoda</taxon>
        <taxon>Digenea</taxon>
        <taxon>Strigeidida</taxon>
        <taxon>Schistosomatoidea</taxon>
        <taxon>Schistosomatidae</taxon>
        <taxon>Schistosoma</taxon>
    </lineage>
</organism>
<feature type="region of interest" description="Disordered" evidence="4">
    <location>
        <begin position="125"/>
        <end position="151"/>
    </location>
</feature>
<dbReference type="InterPro" id="IPR019775">
    <property type="entry name" value="WD40_repeat_CS"/>
</dbReference>
<protein>
    <submittedName>
        <fullName evidence="7">WD_REPEATS_REGION domain-containing protein</fullName>
    </submittedName>
</protein>
<sequence length="405" mass="45456">MNFHVDVFFTDSFKRIHSLYGHSAPVTSLDISSDSRLIITGSTDKTVRLWELQFGNCQRRFTSHSEPITCVRFIPHTSLAVSSDKGGQIKQWDIKKFREITTLKGHNGSVTSLATTITNTALLTQKKTPKLEKARKSHARNNQDEGSNDDDMDELWGGLILSTGQDFSIRIWEEADELLILEEEEQIAREQEEEEELVRSEAVIPGAMPSEASEIGPLGRPTGNTRDAADMFMEAMDIYEEEIVKRKNGAKNTTPHPLMVARGTNCPEKFLLKSLMALRAPYSRLGGGGAGLEHALGALTSEHVRRLLPKLADWLSRGWEIELVGRSIRHLVTLHFGLAISCSELRDAIRQSSKARMEQLVRAKFVEKRKLFLLVVQFDSDSQKTSNLTEVILLSRLAPESIVYI</sequence>
<dbReference type="Proteomes" id="UP000279833">
    <property type="component" value="Unassembled WGS sequence"/>
</dbReference>
<reference evidence="5 6" key="2">
    <citation type="submission" date="2018-11" db="EMBL/GenBank/DDBJ databases">
        <authorList>
            <consortium name="Pathogen Informatics"/>
        </authorList>
    </citation>
    <scope>NUCLEOTIDE SEQUENCE [LARGE SCALE GENOMIC DNA]</scope>
    <source>
        <strain evidence="5">Dakar</strain>
        <strain evidence="6">Dakar, Senegal</strain>
    </source>
</reference>
<dbReference type="InterPro" id="IPR036322">
    <property type="entry name" value="WD40_repeat_dom_sf"/>
</dbReference>
<keyword evidence="6" id="KW-1185">Reference proteome</keyword>
<dbReference type="PANTHER" id="PTHR19853:SF0">
    <property type="entry name" value="WD REPEAT-CONTAINING PROTEIN 3"/>
    <property type="match status" value="1"/>
</dbReference>
<dbReference type="Gene3D" id="2.130.10.10">
    <property type="entry name" value="YVTN repeat-like/Quinoprotein amine dehydrogenase"/>
    <property type="match status" value="1"/>
</dbReference>
<dbReference type="SUPFAM" id="SSF50978">
    <property type="entry name" value="WD40 repeat-like"/>
    <property type="match status" value="1"/>
</dbReference>
<feature type="repeat" description="WD" evidence="3">
    <location>
        <begin position="19"/>
        <end position="60"/>
    </location>
</feature>
<keyword evidence="1 3" id="KW-0853">WD repeat</keyword>
<dbReference type="GO" id="GO:0030515">
    <property type="term" value="F:snoRNA binding"/>
    <property type="evidence" value="ECO:0007669"/>
    <property type="project" value="TreeGrafter"/>
</dbReference>
<feature type="repeat" description="WD" evidence="3">
    <location>
        <begin position="61"/>
        <end position="102"/>
    </location>
</feature>
<dbReference type="InterPro" id="IPR001680">
    <property type="entry name" value="WD40_rpt"/>
</dbReference>
<dbReference type="PANTHER" id="PTHR19853">
    <property type="entry name" value="WD REPEAT CONTAINING PROTEIN 3 WDR3"/>
    <property type="match status" value="1"/>
</dbReference>
<gene>
    <name evidence="5" type="ORF">SCUD_LOCUS20419</name>
</gene>
<evidence type="ECO:0000256" key="2">
    <source>
        <dbReference type="ARBA" id="ARBA00022737"/>
    </source>
</evidence>
<evidence type="ECO:0000313" key="7">
    <source>
        <dbReference type="WBParaSite" id="SCUD_0002042201-mRNA-1"/>
    </source>
</evidence>
<dbReference type="WBParaSite" id="SCUD_0002042201-mRNA-1">
    <property type="protein sequence ID" value="SCUD_0002042201-mRNA-1"/>
    <property type="gene ID" value="SCUD_0002042201"/>
</dbReference>
<dbReference type="Pfam" id="PF25172">
    <property type="entry name" value="Beta-prop_WDR3_2nd"/>
    <property type="match status" value="1"/>
</dbReference>
<dbReference type="GO" id="GO:0034388">
    <property type="term" value="C:Pwp2p-containing subcomplex of 90S preribosome"/>
    <property type="evidence" value="ECO:0007669"/>
    <property type="project" value="TreeGrafter"/>
</dbReference>
<dbReference type="InterPro" id="IPR051570">
    <property type="entry name" value="TBC1_cilium_biogenesis"/>
</dbReference>
<evidence type="ECO:0000256" key="4">
    <source>
        <dbReference type="SAM" id="MobiDB-lite"/>
    </source>
</evidence>
<dbReference type="GO" id="GO:0030490">
    <property type="term" value="P:maturation of SSU-rRNA"/>
    <property type="evidence" value="ECO:0007669"/>
    <property type="project" value="TreeGrafter"/>
</dbReference>
<dbReference type="PROSITE" id="PS50294">
    <property type="entry name" value="WD_REPEATS_REGION"/>
    <property type="match status" value="2"/>
</dbReference>
<evidence type="ECO:0000313" key="6">
    <source>
        <dbReference type="Proteomes" id="UP000279833"/>
    </source>
</evidence>
<accession>A0A183KZC2</accession>
<dbReference type="AlphaFoldDB" id="A0A183KZC2"/>
<evidence type="ECO:0000256" key="3">
    <source>
        <dbReference type="PROSITE-ProRule" id="PRU00221"/>
    </source>
</evidence>
<evidence type="ECO:0000313" key="5">
    <source>
        <dbReference type="EMBL" id="VDP72163.1"/>
    </source>
</evidence>
<proteinExistence type="predicted"/>
<dbReference type="InterPro" id="IPR015943">
    <property type="entry name" value="WD40/YVTN_repeat-like_dom_sf"/>
</dbReference>
<dbReference type="GO" id="GO:0032040">
    <property type="term" value="C:small-subunit processome"/>
    <property type="evidence" value="ECO:0007669"/>
    <property type="project" value="TreeGrafter"/>
</dbReference>
<dbReference type="PROSITE" id="PS00678">
    <property type="entry name" value="WD_REPEATS_1"/>
    <property type="match status" value="1"/>
</dbReference>
<dbReference type="STRING" id="6186.A0A183KZC2"/>
<name>A0A183KZC2_9TREM</name>
<dbReference type="PROSITE" id="PS50082">
    <property type="entry name" value="WD_REPEATS_2"/>
    <property type="match status" value="2"/>
</dbReference>
<dbReference type="SMART" id="SM00320">
    <property type="entry name" value="WD40"/>
    <property type="match status" value="3"/>
</dbReference>
<reference evidence="7" key="1">
    <citation type="submission" date="2016-06" db="UniProtKB">
        <authorList>
            <consortium name="WormBaseParasite"/>
        </authorList>
    </citation>
    <scope>IDENTIFICATION</scope>
</reference>
<evidence type="ECO:0000256" key="1">
    <source>
        <dbReference type="ARBA" id="ARBA00022574"/>
    </source>
</evidence>
<keyword evidence="2" id="KW-0677">Repeat</keyword>